<comment type="subcellular location">
    <subcellularLocation>
        <location evidence="2">Cell inner membrane</location>
        <topology evidence="2">Multi-pass membrane protein</topology>
    </subcellularLocation>
</comment>
<dbReference type="PROSITE" id="PS50885">
    <property type="entry name" value="HAMP"/>
    <property type="match status" value="1"/>
</dbReference>
<dbReference type="GO" id="GO:0000155">
    <property type="term" value="F:phosphorelay sensor kinase activity"/>
    <property type="evidence" value="ECO:0007669"/>
    <property type="project" value="InterPro"/>
</dbReference>
<dbReference type="PANTHER" id="PTHR44936:SF5">
    <property type="entry name" value="SENSOR HISTIDINE KINASE ENVZ"/>
    <property type="match status" value="1"/>
</dbReference>
<evidence type="ECO:0000259" key="17">
    <source>
        <dbReference type="PROSITE" id="PS50885"/>
    </source>
</evidence>
<dbReference type="PRINTS" id="PR00344">
    <property type="entry name" value="BCTRLSENSOR"/>
</dbReference>
<proteinExistence type="predicted"/>
<dbReference type="Pfam" id="PF02518">
    <property type="entry name" value="HATPase_c"/>
    <property type="match status" value="1"/>
</dbReference>
<dbReference type="EMBL" id="WMBQ01000003">
    <property type="protein sequence ID" value="MTD96378.1"/>
    <property type="molecule type" value="Genomic_DNA"/>
</dbReference>
<dbReference type="Gene3D" id="3.30.565.10">
    <property type="entry name" value="Histidine kinase-like ATPase, C-terminal domain"/>
    <property type="match status" value="1"/>
</dbReference>
<evidence type="ECO:0000259" key="16">
    <source>
        <dbReference type="PROSITE" id="PS50109"/>
    </source>
</evidence>
<protein>
    <recommendedName>
        <fullName evidence="3">histidine kinase</fullName>
        <ecNumber evidence="3">2.7.13.3</ecNumber>
    </recommendedName>
</protein>
<evidence type="ECO:0000256" key="11">
    <source>
        <dbReference type="ARBA" id="ARBA00022840"/>
    </source>
</evidence>
<keyword evidence="12 15" id="KW-1133">Transmembrane helix</keyword>
<keyword evidence="10" id="KW-0418">Kinase</keyword>
<evidence type="ECO:0000313" key="18">
    <source>
        <dbReference type="EMBL" id="MTD96378.1"/>
    </source>
</evidence>
<dbReference type="Gene3D" id="1.10.287.130">
    <property type="match status" value="1"/>
</dbReference>
<evidence type="ECO:0000256" key="4">
    <source>
        <dbReference type="ARBA" id="ARBA00022475"/>
    </source>
</evidence>
<dbReference type="SUPFAM" id="SSF47384">
    <property type="entry name" value="Homodimeric domain of signal transducing histidine kinase"/>
    <property type="match status" value="1"/>
</dbReference>
<dbReference type="SUPFAM" id="SSF55874">
    <property type="entry name" value="ATPase domain of HSP90 chaperone/DNA topoisomerase II/histidine kinase"/>
    <property type="match status" value="1"/>
</dbReference>
<dbReference type="GO" id="GO:0005524">
    <property type="term" value="F:ATP binding"/>
    <property type="evidence" value="ECO:0007669"/>
    <property type="project" value="UniProtKB-KW"/>
</dbReference>
<dbReference type="InterPro" id="IPR036097">
    <property type="entry name" value="HisK_dim/P_sf"/>
</dbReference>
<dbReference type="InterPro" id="IPR005467">
    <property type="entry name" value="His_kinase_dom"/>
</dbReference>
<keyword evidence="7" id="KW-0808">Transferase</keyword>
<evidence type="ECO:0000256" key="13">
    <source>
        <dbReference type="ARBA" id="ARBA00023012"/>
    </source>
</evidence>
<keyword evidence="14 15" id="KW-0472">Membrane</keyword>
<dbReference type="InterPro" id="IPR003594">
    <property type="entry name" value="HATPase_dom"/>
</dbReference>
<dbReference type="RefSeq" id="WP_154740940.1">
    <property type="nucleotide sequence ID" value="NZ_WMBQ01000003.1"/>
</dbReference>
<dbReference type="InterPro" id="IPR003661">
    <property type="entry name" value="HisK_dim/P_dom"/>
</dbReference>
<dbReference type="AlphaFoldDB" id="A0A6I3KPZ1"/>
<keyword evidence="11" id="KW-0067">ATP-binding</keyword>
<accession>A0A6I3KPZ1</accession>
<evidence type="ECO:0000256" key="5">
    <source>
        <dbReference type="ARBA" id="ARBA00022519"/>
    </source>
</evidence>
<feature type="domain" description="Histidine kinase" evidence="16">
    <location>
        <begin position="208"/>
        <end position="406"/>
    </location>
</feature>
<sequence length="425" mass="46245">MNTLRAKIALLLVVSIVSVVALITLAMLYVFSTPMDDQVDLLAKQLIIMERLAKQNPDAGFLAHRPDAGAPDEDQTEKIRSATVRLGATLDITVTHKTDDIRFRIASVRAGPRSWILVDFDPSSDPEFWMWFALITIGVGSIAVFAANRMIRPLALLESAAESVSPDGILPALAERGPAEVRATAAAINSLASRLKRAIESRMRLVAAAGHDFRTPLTRMRLRAEFVADEEERALWLKDIDELERIADSAIQLVREETTTTSPEVIRVDDLVRSVVAELQDQKFAIEVTDTREAYVKASRLALSRALRNLFINAATHGVRAIVTVTGGPLARITISDHGPGIAPDVLDQVFEPFFRADRARSQKVPGAGLGLTISREIIRRDGGEIRIANRPGGGLVQVVELPSVLPFAVAGVSVTGAMSATMKR</sequence>
<dbReference type="EC" id="2.7.13.3" evidence="3"/>
<dbReference type="CDD" id="cd00082">
    <property type="entry name" value="HisKA"/>
    <property type="match status" value="1"/>
</dbReference>
<dbReference type="InterPro" id="IPR003660">
    <property type="entry name" value="HAMP_dom"/>
</dbReference>
<comment type="catalytic activity">
    <reaction evidence="1">
        <text>ATP + protein L-histidine = ADP + protein N-phospho-L-histidine.</text>
        <dbReference type="EC" id="2.7.13.3"/>
    </reaction>
</comment>
<evidence type="ECO:0000256" key="10">
    <source>
        <dbReference type="ARBA" id="ARBA00022777"/>
    </source>
</evidence>
<evidence type="ECO:0000256" key="15">
    <source>
        <dbReference type="SAM" id="Phobius"/>
    </source>
</evidence>
<dbReference type="GO" id="GO:0005886">
    <property type="term" value="C:plasma membrane"/>
    <property type="evidence" value="ECO:0007669"/>
    <property type="project" value="UniProtKB-SubCell"/>
</dbReference>
<evidence type="ECO:0000256" key="3">
    <source>
        <dbReference type="ARBA" id="ARBA00012438"/>
    </source>
</evidence>
<name>A0A6I3KPZ1_9HYPH</name>
<evidence type="ECO:0000256" key="12">
    <source>
        <dbReference type="ARBA" id="ARBA00022989"/>
    </source>
</evidence>
<dbReference type="SMART" id="SM00387">
    <property type="entry name" value="HATPase_c"/>
    <property type="match status" value="1"/>
</dbReference>
<evidence type="ECO:0000256" key="7">
    <source>
        <dbReference type="ARBA" id="ARBA00022679"/>
    </source>
</evidence>
<dbReference type="InterPro" id="IPR050980">
    <property type="entry name" value="2C_sensor_his_kinase"/>
</dbReference>
<comment type="caution">
    <text evidence="18">The sequence shown here is derived from an EMBL/GenBank/DDBJ whole genome shotgun (WGS) entry which is preliminary data.</text>
</comment>
<dbReference type="PANTHER" id="PTHR44936">
    <property type="entry name" value="SENSOR PROTEIN CREC"/>
    <property type="match status" value="1"/>
</dbReference>
<evidence type="ECO:0000256" key="6">
    <source>
        <dbReference type="ARBA" id="ARBA00022553"/>
    </source>
</evidence>
<feature type="domain" description="HAMP" evidence="17">
    <location>
        <begin position="148"/>
        <end position="200"/>
    </location>
</feature>
<keyword evidence="4" id="KW-1003">Cell membrane</keyword>
<gene>
    <name evidence="18" type="ORF">GIW81_18730</name>
</gene>
<evidence type="ECO:0000256" key="1">
    <source>
        <dbReference type="ARBA" id="ARBA00000085"/>
    </source>
</evidence>
<dbReference type="InterPro" id="IPR036890">
    <property type="entry name" value="HATPase_C_sf"/>
</dbReference>
<dbReference type="PROSITE" id="PS50109">
    <property type="entry name" value="HIS_KIN"/>
    <property type="match status" value="1"/>
</dbReference>
<keyword evidence="8 15" id="KW-0812">Transmembrane</keyword>
<keyword evidence="6" id="KW-0597">Phosphoprotein</keyword>
<keyword evidence="5" id="KW-0997">Cell inner membrane</keyword>
<keyword evidence="13" id="KW-0902">Two-component regulatory system</keyword>
<evidence type="ECO:0000256" key="9">
    <source>
        <dbReference type="ARBA" id="ARBA00022741"/>
    </source>
</evidence>
<evidence type="ECO:0000256" key="8">
    <source>
        <dbReference type="ARBA" id="ARBA00022692"/>
    </source>
</evidence>
<keyword evidence="9" id="KW-0547">Nucleotide-binding</keyword>
<dbReference type="SMART" id="SM00304">
    <property type="entry name" value="HAMP"/>
    <property type="match status" value="1"/>
</dbReference>
<reference evidence="18 19" key="1">
    <citation type="submission" date="2019-11" db="EMBL/GenBank/DDBJ databases">
        <title>Identification of a novel strain.</title>
        <authorList>
            <person name="Xu Q."/>
            <person name="Wang G."/>
        </authorList>
    </citation>
    <scope>NUCLEOTIDE SEQUENCE [LARGE SCALE GENOMIC DNA]</scope>
    <source>
        <strain evidence="19">xq</strain>
    </source>
</reference>
<feature type="transmembrane region" description="Helical" evidence="15">
    <location>
        <begin position="9"/>
        <end position="31"/>
    </location>
</feature>
<dbReference type="Proteomes" id="UP000440694">
    <property type="component" value="Unassembled WGS sequence"/>
</dbReference>
<organism evidence="18 19">
    <name type="scientific">Hyphomicrobium album</name>
    <dbReference type="NCBI Taxonomy" id="2665159"/>
    <lineage>
        <taxon>Bacteria</taxon>
        <taxon>Pseudomonadati</taxon>
        <taxon>Pseudomonadota</taxon>
        <taxon>Alphaproteobacteria</taxon>
        <taxon>Hyphomicrobiales</taxon>
        <taxon>Hyphomicrobiaceae</taxon>
        <taxon>Hyphomicrobium</taxon>
    </lineage>
</organism>
<evidence type="ECO:0000313" key="19">
    <source>
        <dbReference type="Proteomes" id="UP000440694"/>
    </source>
</evidence>
<feature type="transmembrane region" description="Helical" evidence="15">
    <location>
        <begin position="128"/>
        <end position="147"/>
    </location>
</feature>
<evidence type="ECO:0000256" key="14">
    <source>
        <dbReference type="ARBA" id="ARBA00023136"/>
    </source>
</evidence>
<dbReference type="InterPro" id="IPR004358">
    <property type="entry name" value="Sig_transdc_His_kin-like_C"/>
</dbReference>
<dbReference type="SMART" id="SM00388">
    <property type="entry name" value="HisKA"/>
    <property type="match status" value="1"/>
</dbReference>
<keyword evidence="19" id="KW-1185">Reference proteome</keyword>
<evidence type="ECO:0000256" key="2">
    <source>
        <dbReference type="ARBA" id="ARBA00004429"/>
    </source>
</evidence>